<dbReference type="InterPro" id="IPR036513">
    <property type="entry name" value="STAS_dom_sf"/>
</dbReference>
<keyword evidence="2" id="KW-1185">Reference proteome</keyword>
<organism evidence="1 2">
    <name type="scientific">Uliginosibacterium paludis</name>
    <dbReference type="NCBI Taxonomy" id="1615952"/>
    <lineage>
        <taxon>Bacteria</taxon>
        <taxon>Pseudomonadati</taxon>
        <taxon>Pseudomonadota</taxon>
        <taxon>Betaproteobacteria</taxon>
        <taxon>Rhodocyclales</taxon>
        <taxon>Zoogloeaceae</taxon>
        <taxon>Uliginosibacterium</taxon>
    </lineage>
</organism>
<dbReference type="EMBL" id="JBEWLZ010000005">
    <property type="protein sequence ID" value="MET1490221.1"/>
    <property type="molecule type" value="Genomic_DNA"/>
</dbReference>
<proteinExistence type="predicted"/>
<gene>
    <name evidence="1" type="ORF">ABVT11_10330</name>
</gene>
<evidence type="ECO:0000313" key="1">
    <source>
        <dbReference type="EMBL" id="MET1490221.1"/>
    </source>
</evidence>
<accession>A0ABV2CQM9</accession>
<dbReference type="RefSeq" id="WP_345928375.1">
    <property type="nucleotide sequence ID" value="NZ_JBDIVF010000006.1"/>
</dbReference>
<dbReference type="Gene3D" id="3.40.50.10600">
    <property type="entry name" value="SpoIIaa-like domains"/>
    <property type="match status" value="1"/>
</dbReference>
<sequence>MITTDVLPDRVEMRAYGIVTLSDCKTFEQISDRRVEMHQPLDLLVDLRAMTECSLEVALEELRYVRAHRADFRRMAVLTDDQMVTWSAWLTQFFSEADIRVFQTERAARRWLDGDSVIEDSDLDISLPH</sequence>
<reference evidence="1 2" key="1">
    <citation type="submission" date="2024-07" db="EMBL/GenBank/DDBJ databases">
        <title>Uliginosibacterium paludis KCTC:42655.</title>
        <authorList>
            <person name="Kim M.K."/>
        </authorList>
    </citation>
    <scope>NUCLEOTIDE SEQUENCE [LARGE SCALE GENOMIC DNA]</scope>
    <source>
        <strain evidence="1 2">KCTC 42655</strain>
    </source>
</reference>
<dbReference type="SUPFAM" id="SSF52091">
    <property type="entry name" value="SpoIIaa-like"/>
    <property type="match status" value="1"/>
</dbReference>
<dbReference type="InterPro" id="IPR038396">
    <property type="entry name" value="SpoIIAA-like_sf"/>
</dbReference>
<evidence type="ECO:0000313" key="2">
    <source>
        <dbReference type="Proteomes" id="UP001548590"/>
    </source>
</evidence>
<dbReference type="Proteomes" id="UP001548590">
    <property type="component" value="Unassembled WGS sequence"/>
</dbReference>
<dbReference type="InterPro" id="IPR021866">
    <property type="entry name" value="SpoIIAA-like"/>
</dbReference>
<protein>
    <submittedName>
        <fullName evidence="1">STAS/SEC14 domain-containing protein</fullName>
    </submittedName>
</protein>
<dbReference type="Pfam" id="PF11964">
    <property type="entry name" value="SpoIIAA-like"/>
    <property type="match status" value="1"/>
</dbReference>
<name>A0ABV2CQM9_9RHOO</name>
<comment type="caution">
    <text evidence="1">The sequence shown here is derived from an EMBL/GenBank/DDBJ whole genome shotgun (WGS) entry which is preliminary data.</text>
</comment>